<reference evidence="2" key="1">
    <citation type="journal article" date="2010" name="Science">
        <title>Signatures of adaptation to obligate biotrophy in the Hyaloperonospora arabidopsidis genome.</title>
        <authorList>
            <person name="Baxter L."/>
            <person name="Tripathy S."/>
            <person name="Ishaque N."/>
            <person name="Boot N."/>
            <person name="Cabral A."/>
            <person name="Kemen E."/>
            <person name="Thines M."/>
            <person name="Ah-Fong A."/>
            <person name="Anderson R."/>
            <person name="Badejoko W."/>
            <person name="Bittner-Eddy P."/>
            <person name="Boore J.L."/>
            <person name="Chibucos M.C."/>
            <person name="Coates M."/>
            <person name="Dehal P."/>
            <person name="Delehaunty K."/>
            <person name="Dong S."/>
            <person name="Downton P."/>
            <person name="Dumas B."/>
            <person name="Fabro G."/>
            <person name="Fronick C."/>
            <person name="Fuerstenberg S.I."/>
            <person name="Fulton L."/>
            <person name="Gaulin E."/>
            <person name="Govers F."/>
            <person name="Hughes L."/>
            <person name="Humphray S."/>
            <person name="Jiang R.H."/>
            <person name="Judelson H."/>
            <person name="Kamoun S."/>
            <person name="Kyung K."/>
            <person name="Meijer H."/>
            <person name="Minx P."/>
            <person name="Morris P."/>
            <person name="Nelson J."/>
            <person name="Phuntumart V."/>
            <person name="Qutob D."/>
            <person name="Rehmany A."/>
            <person name="Rougon-Cardoso A."/>
            <person name="Ryden P."/>
            <person name="Torto-Alalibo T."/>
            <person name="Studholme D."/>
            <person name="Wang Y."/>
            <person name="Win J."/>
            <person name="Wood J."/>
            <person name="Clifton S.W."/>
            <person name="Rogers J."/>
            <person name="Van den Ackerveken G."/>
            <person name="Jones J.D."/>
            <person name="McDowell J.M."/>
            <person name="Beynon J."/>
            <person name="Tyler B.M."/>
        </authorList>
    </citation>
    <scope>NUCLEOTIDE SEQUENCE [LARGE SCALE GENOMIC DNA]</scope>
    <source>
        <strain evidence="2">Emoy2</strain>
    </source>
</reference>
<dbReference type="InParanoid" id="M4BRT7"/>
<dbReference type="VEuPathDB" id="FungiDB:HpaG809127"/>
<dbReference type="AlphaFoldDB" id="M4BRT7"/>
<organism evidence="1 2">
    <name type="scientific">Hyaloperonospora arabidopsidis (strain Emoy2)</name>
    <name type="common">Downy mildew agent</name>
    <name type="synonym">Peronospora arabidopsidis</name>
    <dbReference type="NCBI Taxonomy" id="559515"/>
    <lineage>
        <taxon>Eukaryota</taxon>
        <taxon>Sar</taxon>
        <taxon>Stramenopiles</taxon>
        <taxon>Oomycota</taxon>
        <taxon>Peronosporomycetes</taxon>
        <taxon>Peronosporales</taxon>
        <taxon>Peronosporaceae</taxon>
        <taxon>Hyaloperonospora</taxon>
    </lineage>
</organism>
<proteinExistence type="predicted"/>
<dbReference type="EnsemblProtists" id="HpaT809127">
    <property type="protein sequence ID" value="HpaP809127"/>
    <property type="gene ID" value="HpaG809127"/>
</dbReference>
<dbReference type="Proteomes" id="UP000011713">
    <property type="component" value="Unassembled WGS sequence"/>
</dbReference>
<protein>
    <submittedName>
        <fullName evidence="1">Uncharacterized protein</fullName>
    </submittedName>
</protein>
<evidence type="ECO:0000313" key="2">
    <source>
        <dbReference type="Proteomes" id="UP000011713"/>
    </source>
</evidence>
<keyword evidence="2" id="KW-1185">Reference proteome</keyword>
<name>M4BRT7_HYAAE</name>
<sequence length="63" mass="7121">MTVNMSAAGTFGRRRKGLYSRIHDDAAPISARGIADMLQFRDEYRVRAVVSATERALREHSRV</sequence>
<accession>M4BRT7</accession>
<dbReference type="HOGENOM" id="CLU_2890602_0_0_1"/>
<reference evidence="1" key="2">
    <citation type="submission" date="2015-06" db="UniProtKB">
        <authorList>
            <consortium name="EnsemblProtists"/>
        </authorList>
    </citation>
    <scope>IDENTIFICATION</scope>
    <source>
        <strain evidence="1">Emoy2</strain>
    </source>
</reference>
<dbReference type="EMBL" id="JH598667">
    <property type="status" value="NOT_ANNOTATED_CDS"/>
    <property type="molecule type" value="Genomic_DNA"/>
</dbReference>
<evidence type="ECO:0000313" key="1">
    <source>
        <dbReference type="EnsemblProtists" id="HpaP809127"/>
    </source>
</evidence>